<feature type="domain" description="RabBD" evidence="12">
    <location>
        <begin position="177"/>
        <end position="233"/>
    </location>
</feature>
<feature type="region of interest" description="Disordered" evidence="9">
    <location>
        <begin position="275"/>
        <end position="336"/>
    </location>
</feature>
<dbReference type="SUPFAM" id="SSF49562">
    <property type="entry name" value="C2 domain (Calcium/lipid-binding domain, CaLB)"/>
    <property type="match status" value="2"/>
</dbReference>
<dbReference type="InterPro" id="IPR043567">
    <property type="entry name" value="SYTL1-5_C2B"/>
</dbReference>
<sequence length="695" mass="77614">MQRLVQRVLLSSVLLLAVVPFAHSQPDCSQAESCDLCVGESMLNLTGCVWRLCPTGNDTGMCVTDRGDSADTGMNCSWTRVSELCTVIETAAGGDESDSGGDSSSKSSEFSQAKFDMSSFIGGILLVLCLQTGGFLAMRFLKSKEQSSYDPIEQPQTNVQTGVWEPEGMAEEWIDSSLDLSHLTEEEQSSILQVLQRDLELRNLDEGRIRNLEQTEKNPSRLRLLSGEWFSEVCSKRYSRWTSGCDLIRASIRHRKTKSRDVNLDEVFIGEKKETPLNNIPAEAKERLQEKTEEESEGNEENMKPDFTQVLNNTNSSSPSKECETRSNGHSEESEEDLFVGLNGDLDSFNSSLTKQDPASLKTSSSNGSLHSSYMLSGSMMSLFSSGDFGVVEVRGRIQYSLVYDNHSEELQVRVYRCEDIASARKNRSDPYVKTYLLPDKSNHSKKKTSVKKKTLNPVYDQTLRYKLRIGELRSRTLNLSVWHAESLGRNIFLGEVEVALGLWDWTCTQPLWQDLQPRVYLSPESISIRGNIMLSIKFVPEGFEGGGLPLTGEVHIWLREAHGLLSKKGGAIDSFIRSYILPDVGRQSGQKTRVVKHSVSPTYNHTMVYDGFQTSDLREACAELTVCQRDGLKTNILGGVHLSCGTGQSYGEAVSWMDSTKDEVAVWTSMIENPNHWIDTTLPIRTNLLQWDSG</sequence>
<evidence type="ECO:0000256" key="5">
    <source>
        <dbReference type="ARBA" id="ARBA00022737"/>
    </source>
</evidence>
<organism evidence="13 14">
    <name type="scientific">Characodon lateralis</name>
    <dbReference type="NCBI Taxonomy" id="208331"/>
    <lineage>
        <taxon>Eukaryota</taxon>
        <taxon>Metazoa</taxon>
        <taxon>Chordata</taxon>
        <taxon>Craniata</taxon>
        <taxon>Vertebrata</taxon>
        <taxon>Euteleostomi</taxon>
        <taxon>Actinopterygii</taxon>
        <taxon>Neopterygii</taxon>
        <taxon>Teleostei</taxon>
        <taxon>Neoteleostei</taxon>
        <taxon>Acanthomorphata</taxon>
        <taxon>Ovalentaria</taxon>
        <taxon>Atherinomorphae</taxon>
        <taxon>Cyprinodontiformes</taxon>
        <taxon>Goodeidae</taxon>
        <taxon>Characodon</taxon>
    </lineage>
</organism>
<dbReference type="Gene3D" id="2.60.40.150">
    <property type="entry name" value="C2 domain"/>
    <property type="match status" value="2"/>
</dbReference>
<gene>
    <name evidence="13" type="ORF">CHARACLAT_013463</name>
</gene>
<keyword evidence="6" id="KW-1133">Transmembrane helix</keyword>
<dbReference type="PROSITE" id="PS50916">
    <property type="entry name" value="RABBD"/>
    <property type="match status" value="1"/>
</dbReference>
<dbReference type="CDD" id="cd04020">
    <property type="entry name" value="C2B_SLP_1-2-3-4"/>
    <property type="match status" value="1"/>
</dbReference>
<comment type="subcellular location">
    <subcellularLocation>
        <location evidence="1">Membrane</location>
        <topology evidence="1">Single-pass type I membrane protein</topology>
    </subcellularLocation>
</comment>
<evidence type="ECO:0000259" key="11">
    <source>
        <dbReference type="PROSITE" id="PS50004"/>
    </source>
</evidence>
<evidence type="ECO:0008006" key="15">
    <source>
        <dbReference type="Google" id="ProtNLM"/>
    </source>
</evidence>
<evidence type="ECO:0000256" key="8">
    <source>
        <dbReference type="ARBA" id="ARBA00023180"/>
    </source>
</evidence>
<feature type="domain" description="C2" evidence="11">
    <location>
        <begin position="529"/>
        <end position="658"/>
    </location>
</feature>
<evidence type="ECO:0000256" key="10">
    <source>
        <dbReference type="SAM" id="SignalP"/>
    </source>
</evidence>
<dbReference type="Pfam" id="PF05283">
    <property type="entry name" value="MGC-24"/>
    <property type="match status" value="1"/>
</dbReference>
<dbReference type="InterPro" id="IPR035892">
    <property type="entry name" value="C2_domain_sf"/>
</dbReference>
<feature type="compositionally biased region" description="Polar residues" evidence="9">
    <location>
        <begin position="350"/>
        <end position="367"/>
    </location>
</feature>
<keyword evidence="14" id="KW-1185">Reference proteome</keyword>
<dbReference type="PANTHER" id="PTHR45716">
    <property type="entry name" value="BITESIZE, ISOFORM I"/>
    <property type="match status" value="1"/>
</dbReference>
<dbReference type="InterPro" id="IPR000008">
    <property type="entry name" value="C2_dom"/>
</dbReference>
<feature type="domain" description="C2" evidence="11">
    <location>
        <begin position="394"/>
        <end position="514"/>
    </location>
</feature>
<keyword evidence="5" id="KW-0677">Repeat</keyword>
<keyword evidence="8" id="KW-0325">Glycoprotein</keyword>
<dbReference type="InterPro" id="IPR007947">
    <property type="entry name" value="CD164_MGC24"/>
</dbReference>
<evidence type="ECO:0000256" key="1">
    <source>
        <dbReference type="ARBA" id="ARBA00004479"/>
    </source>
</evidence>
<evidence type="ECO:0000259" key="12">
    <source>
        <dbReference type="PROSITE" id="PS50916"/>
    </source>
</evidence>
<accession>A0ABU7EUZ4</accession>
<feature type="compositionally biased region" description="Basic and acidic residues" evidence="9">
    <location>
        <begin position="321"/>
        <end position="332"/>
    </location>
</feature>
<feature type="signal peptide" evidence="10">
    <location>
        <begin position="1"/>
        <end position="24"/>
    </location>
</feature>
<proteinExistence type="inferred from homology"/>
<dbReference type="SMART" id="SM00239">
    <property type="entry name" value="C2"/>
    <property type="match status" value="2"/>
</dbReference>
<protein>
    <recommendedName>
        <fullName evidence="15">Synaptotagmin-like protein 1</fullName>
    </recommendedName>
</protein>
<name>A0ABU7EUZ4_9TELE</name>
<dbReference type="InterPro" id="IPR010911">
    <property type="entry name" value="Rab_BD"/>
</dbReference>
<reference evidence="13 14" key="1">
    <citation type="submission" date="2021-06" db="EMBL/GenBank/DDBJ databases">
        <authorList>
            <person name="Palmer J.M."/>
        </authorList>
    </citation>
    <scope>NUCLEOTIDE SEQUENCE [LARGE SCALE GENOMIC DNA]</scope>
    <source>
        <strain evidence="13 14">CL_MEX2019</strain>
        <tissue evidence="13">Muscle</tissue>
    </source>
</reference>
<keyword evidence="7" id="KW-0472">Membrane</keyword>
<keyword evidence="3" id="KW-0812">Transmembrane</keyword>
<keyword evidence="4 10" id="KW-0732">Signal</keyword>
<feature type="compositionally biased region" description="Polar residues" evidence="9">
    <location>
        <begin position="309"/>
        <end position="320"/>
    </location>
</feature>
<dbReference type="Proteomes" id="UP001352852">
    <property type="component" value="Unassembled WGS sequence"/>
</dbReference>
<dbReference type="PANTHER" id="PTHR45716:SF3">
    <property type="entry name" value="SYNAPTOTAGMIN-LIKE PROTEIN 1"/>
    <property type="match status" value="1"/>
</dbReference>
<evidence type="ECO:0000256" key="2">
    <source>
        <dbReference type="ARBA" id="ARBA00005341"/>
    </source>
</evidence>
<feature type="chain" id="PRO_5047141744" description="Synaptotagmin-like protein 1" evidence="10">
    <location>
        <begin position="25"/>
        <end position="695"/>
    </location>
</feature>
<comment type="caution">
    <text evidence="13">The sequence shown here is derived from an EMBL/GenBank/DDBJ whole genome shotgun (WGS) entry which is preliminary data.</text>
</comment>
<evidence type="ECO:0000256" key="9">
    <source>
        <dbReference type="SAM" id="MobiDB-lite"/>
    </source>
</evidence>
<evidence type="ECO:0000256" key="7">
    <source>
        <dbReference type="ARBA" id="ARBA00023136"/>
    </source>
</evidence>
<dbReference type="Pfam" id="PF00168">
    <property type="entry name" value="C2"/>
    <property type="match status" value="2"/>
</dbReference>
<evidence type="ECO:0000256" key="3">
    <source>
        <dbReference type="ARBA" id="ARBA00022692"/>
    </source>
</evidence>
<evidence type="ECO:0000313" key="14">
    <source>
        <dbReference type="Proteomes" id="UP001352852"/>
    </source>
</evidence>
<evidence type="ECO:0000256" key="4">
    <source>
        <dbReference type="ARBA" id="ARBA00022729"/>
    </source>
</evidence>
<dbReference type="Gene3D" id="6.10.250.3000">
    <property type="match status" value="1"/>
</dbReference>
<feature type="region of interest" description="Disordered" evidence="9">
    <location>
        <begin position="350"/>
        <end position="369"/>
    </location>
</feature>
<comment type="similarity">
    <text evidence="2">Belongs to the CD164 family.</text>
</comment>
<evidence type="ECO:0000313" key="13">
    <source>
        <dbReference type="EMBL" id="MED6290489.1"/>
    </source>
</evidence>
<evidence type="ECO:0000256" key="6">
    <source>
        <dbReference type="ARBA" id="ARBA00022989"/>
    </source>
</evidence>
<dbReference type="PROSITE" id="PS50004">
    <property type="entry name" value="C2"/>
    <property type="match status" value="2"/>
</dbReference>
<dbReference type="EMBL" id="JAHUTJ010066549">
    <property type="protein sequence ID" value="MED6290489.1"/>
    <property type="molecule type" value="Genomic_DNA"/>
</dbReference>